<evidence type="ECO:0000313" key="2">
    <source>
        <dbReference type="Proteomes" id="UP001333818"/>
    </source>
</evidence>
<gene>
    <name evidence="1" type="ORF">V2H45_12475</name>
</gene>
<accession>A0AAW9Q3X6</accession>
<reference evidence="1" key="1">
    <citation type="submission" date="2024-01" db="EMBL/GenBank/DDBJ databases">
        <title>Bank of Algae and Cyanobacteria of the Azores (BACA) strain genomes.</title>
        <authorList>
            <person name="Luz R."/>
            <person name="Cordeiro R."/>
            <person name="Fonseca A."/>
            <person name="Goncalves V."/>
        </authorList>
    </citation>
    <scope>NUCLEOTIDE SEQUENCE</scope>
    <source>
        <strain evidence="1">BACA0141</strain>
    </source>
</reference>
<dbReference type="PANTHER" id="PTHR38009">
    <property type="entry name" value="CONSERVED HYPOTHETICAL PHAGE TAIL PROTEIN"/>
    <property type="match status" value="1"/>
</dbReference>
<dbReference type="GO" id="GO:0005198">
    <property type="term" value="F:structural molecule activity"/>
    <property type="evidence" value="ECO:0007669"/>
    <property type="project" value="InterPro"/>
</dbReference>
<dbReference type="Proteomes" id="UP001333818">
    <property type="component" value="Unassembled WGS sequence"/>
</dbReference>
<dbReference type="AlphaFoldDB" id="A0AAW9Q3X6"/>
<dbReference type="InterPro" id="IPR010667">
    <property type="entry name" value="Phage_T4_Gp19"/>
</dbReference>
<comment type="caution">
    <text evidence="1">The sequence shown here is derived from an EMBL/GenBank/DDBJ whole genome shotgun (WGS) entry which is preliminary data.</text>
</comment>
<dbReference type="PANTHER" id="PTHR38009:SF1">
    <property type="entry name" value="CONSERVED HYPOTHETICAL PHAGE TAIL PROTEIN"/>
    <property type="match status" value="1"/>
</dbReference>
<dbReference type="RefSeq" id="WP_330484000.1">
    <property type="nucleotide sequence ID" value="NZ_JAZBJZ010000045.1"/>
</dbReference>
<organism evidence="1 2">
    <name type="scientific">Tumidithrix elongata BACA0141</name>
    <dbReference type="NCBI Taxonomy" id="2716417"/>
    <lineage>
        <taxon>Bacteria</taxon>
        <taxon>Bacillati</taxon>
        <taxon>Cyanobacteriota</taxon>
        <taxon>Cyanophyceae</taxon>
        <taxon>Pseudanabaenales</taxon>
        <taxon>Pseudanabaenaceae</taxon>
        <taxon>Tumidithrix</taxon>
        <taxon>Tumidithrix elongata</taxon>
    </lineage>
</organism>
<dbReference type="Pfam" id="PF06841">
    <property type="entry name" value="Phage_T4_gp19"/>
    <property type="match status" value="1"/>
</dbReference>
<dbReference type="InterPro" id="IPR011747">
    <property type="entry name" value="CHP02241"/>
</dbReference>
<name>A0AAW9Q3X6_9CYAN</name>
<keyword evidence="2" id="KW-1185">Reference proteome</keyword>
<dbReference type="EMBL" id="JAZBJZ010000045">
    <property type="protein sequence ID" value="MEE3717571.1"/>
    <property type="molecule type" value="Genomic_DNA"/>
</dbReference>
<sequence length="157" mass="16651">MANGEILACSKFYVKMDGLEDLYVKSISGIAITLDTTGDTKPFGVSKDGVTQMQATITGCTTGTVTIVYVGTTDEKKLQQWYADCHSAPMLGGGTASAGALKSGSIVLYNQGGKEAATWTFTGAMCKSYKTSKFAPDSTELFTETVEVGFHSLLRTK</sequence>
<protein>
    <submittedName>
        <fullName evidence="1">Phage tail protein</fullName>
    </submittedName>
</protein>
<proteinExistence type="predicted"/>
<evidence type="ECO:0000313" key="1">
    <source>
        <dbReference type="EMBL" id="MEE3717571.1"/>
    </source>
</evidence>